<evidence type="ECO:0000313" key="3">
    <source>
        <dbReference type="EMBL" id="KYC51325.1"/>
    </source>
</evidence>
<dbReference type="InterPro" id="IPR000182">
    <property type="entry name" value="GNAT_dom"/>
</dbReference>
<evidence type="ECO:0000313" key="4">
    <source>
        <dbReference type="Proteomes" id="UP000075578"/>
    </source>
</evidence>
<dbReference type="SUPFAM" id="SSF55729">
    <property type="entry name" value="Acyl-CoA N-acyltransferases (Nat)"/>
    <property type="match status" value="1"/>
</dbReference>
<evidence type="ECO:0000259" key="2">
    <source>
        <dbReference type="PROSITE" id="PS51186"/>
    </source>
</evidence>
<dbReference type="Pfam" id="PF00583">
    <property type="entry name" value="Acetyltransf_1"/>
    <property type="match status" value="1"/>
</dbReference>
<keyword evidence="1 3" id="KW-0808">Transferase</keyword>
<reference evidence="3 4" key="1">
    <citation type="journal article" date="2016" name="ISME J.">
        <title>Chasing the elusive Euryarchaeota class WSA2: genomes reveal a uniquely fastidious methyl-reducing methanogen.</title>
        <authorList>
            <person name="Nobu M.K."/>
            <person name="Narihiro T."/>
            <person name="Kuroda K."/>
            <person name="Mei R."/>
            <person name="Liu W.T."/>
        </authorList>
    </citation>
    <scope>NUCLEOTIDE SEQUENCE [LARGE SCALE GENOMIC DNA]</scope>
    <source>
        <strain evidence="3">U1lsi0528_Bin089</strain>
    </source>
</reference>
<feature type="domain" description="N-acetyltransferase" evidence="2">
    <location>
        <begin position="1"/>
        <end position="128"/>
    </location>
</feature>
<dbReference type="Proteomes" id="UP000075578">
    <property type="component" value="Unassembled WGS sequence"/>
</dbReference>
<gene>
    <name evidence="3" type="ORF">AMQ74_01150</name>
</gene>
<dbReference type="PROSITE" id="PS51186">
    <property type="entry name" value="GNAT"/>
    <property type="match status" value="1"/>
</dbReference>
<sequence>MLADETIEAINRYINDSEIFIFEKDNETIAIYVLQKISDYTIEIKNIAVDTKHQGQGIGKLLLRDAIARAKAKGFKTIVIGTGDTAPKQLHLYQKVGFEIFDIKKRFFLDNYPNPIYENGVRLKDMIMLKIELR</sequence>
<evidence type="ECO:0000256" key="1">
    <source>
        <dbReference type="ARBA" id="ARBA00022679"/>
    </source>
</evidence>
<dbReference type="InterPro" id="IPR016181">
    <property type="entry name" value="Acyl_CoA_acyltransferase"/>
</dbReference>
<accession>A0A150J2J6</accession>
<proteinExistence type="predicted"/>
<dbReference type="GO" id="GO:0008080">
    <property type="term" value="F:N-acetyltransferase activity"/>
    <property type="evidence" value="ECO:0007669"/>
    <property type="project" value="InterPro"/>
</dbReference>
<dbReference type="InterPro" id="IPR050769">
    <property type="entry name" value="NAT_camello-type"/>
</dbReference>
<dbReference type="PANTHER" id="PTHR13947">
    <property type="entry name" value="GNAT FAMILY N-ACETYLTRANSFERASE"/>
    <property type="match status" value="1"/>
</dbReference>
<comment type="caution">
    <text evidence="3">The sequence shown here is derived from an EMBL/GenBank/DDBJ whole genome shotgun (WGS) entry which is preliminary data.</text>
</comment>
<dbReference type="PATRIC" id="fig|1705564.3.peg.1194"/>
<dbReference type="PANTHER" id="PTHR13947:SF37">
    <property type="entry name" value="LD18367P"/>
    <property type="match status" value="1"/>
</dbReference>
<name>A0A150J2J6_9EURY</name>
<dbReference type="EMBL" id="LNGD01000069">
    <property type="protein sequence ID" value="KYC51325.1"/>
    <property type="molecule type" value="Genomic_DNA"/>
</dbReference>
<dbReference type="Gene3D" id="3.40.630.30">
    <property type="match status" value="1"/>
</dbReference>
<dbReference type="CDD" id="cd04301">
    <property type="entry name" value="NAT_SF"/>
    <property type="match status" value="1"/>
</dbReference>
<dbReference type="AlphaFoldDB" id="A0A150J2J6"/>
<protein>
    <submittedName>
        <fullName evidence="3">Ribosomal-protein-alanine N-acetyltransferase</fullName>
    </submittedName>
</protein>
<organism evidence="3 4">
    <name type="scientific">Candidatus Methanofastidiosum methylothiophilum</name>
    <dbReference type="NCBI Taxonomy" id="1705564"/>
    <lineage>
        <taxon>Archaea</taxon>
        <taxon>Methanobacteriati</taxon>
        <taxon>Methanobacteriota</taxon>
        <taxon>Stenosarchaea group</taxon>
        <taxon>Candidatus Methanofastidiosia</taxon>
        <taxon>Candidatus Methanofastidiosales</taxon>
        <taxon>Candidatus Methanofastidiosaceae</taxon>
        <taxon>Candidatus Methanofastidiosum</taxon>
    </lineage>
</organism>